<evidence type="ECO:0000313" key="3">
    <source>
        <dbReference type="EMBL" id="MXY96041.1"/>
    </source>
</evidence>
<protein>
    <submittedName>
        <fullName evidence="3">Glycosyltransferase family 4 protein</fullName>
    </submittedName>
</protein>
<dbReference type="AlphaFoldDB" id="A0A6B0YZY3"/>
<dbReference type="Gene3D" id="3.40.50.2000">
    <property type="entry name" value="Glycogen Phosphorylase B"/>
    <property type="match status" value="2"/>
</dbReference>
<evidence type="ECO:0000259" key="2">
    <source>
        <dbReference type="Pfam" id="PF13439"/>
    </source>
</evidence>
<dbReference type="PANTHER" id="PTHR45947:SF3">
    <property type="entry name" value="SULFOQUINOVOSYL TRANSFERASE SQD2"/>
    <property type="match status" value="1"/>
</dbReference>
<evidence type="ECO:0000259" key="1">
    <source>
        <dbReference type="Pfam" id="PF00534"/>
    </source>
</evidence>
<dbReference type="EMBL" id="VXRG01000185">
    <property type="protein sequence ID" value="MXY96041.1"/>
    <property type="molecule type" value="Genomic_DNA"/>
</dbReference>
<reference evidence="3" key="1">
    <citation type="submission" date="2019-09" db="EMBL/GenBank/DDBJ databases">
        <title>Characterisation of the sponge microbiome using genome-centric metagenomics.</title>
        <authorList>
            <person name="Engelberts J.P."/>
            <person name="Robbins S.J."/>
            <person name="De Goeij J.M."/>
            <person name="Aranda M."/>
            <person name="Bell S.C."/>
            <person name="Webster N.S."/>
        </authorList>
    </citation>
    <scope>NUCLEOTIDE SEQUENCE</scope>
    <source>
        <strain evidence="3">SB0664_bin_27</strain>
    </source>
</reference>
<dbReference type="InterPro" id="IPR028098">
    <property type="entry name" value="Glyco_trans_4-like_N"/>
</dbReference>
<name>A0A6B0YZY3_9CHLR</name>
<dbReference type="SUPFAM" id="SSF53756">
    <property type="entry name" value="UDP-Glycosyltransferase/glycogen phosphorylase"/>
    <property type="match status" value="1"/>
</dbReference>
<feature type="domain" description="Glycosyl transferase family 1" evidence="1">
    <location>
        <begin position="203"/>
        <end position="331"/>
    </location>
</feature>
<organism evidence="3">
    <name type="scientific">Caldilineaceae bacterium SB0664_bin_27</name>
    <dbReference type="NCBI Taxonomy" id="2605260"/>
    <lineage>
        <taxon>Bacteria</taxon>
        <taxon>Bacillati</taxon>
        <taxon>Chloroflexota</taxon>
        <taxon>Caldilineae</taxon>
        <taxon>Caldilineales</taxon>
        <taxon>Caldilineaceae</taxon>
    </lineage>
</organism>
<dbReference type="Pfam" id="PF00534">
    <property type="entry name" value="Glycos_transf_1"/>
    <property type="match status" value="1"/>
</dbReference>
<gene>
    <name evidence="3" type="ORF">F4Y42_21580</name>
</gene>
<dbReference type="InterPro" id="IPR001296">
    <property type="entry name" value="Glyco_trans_1"/>
</dbReference>
<dbReference type="PANTHER" id="PTHR45947">
    <property type="entry name" value="SULFOQUINOVOSYL TRANSFERASE SQD2"/>
    <property type="match status" value="1"/>
</dbReference>
<comment type="caution">
    <text evidence="3">The sequence shown here is derived from an EMBL/GenBank/DDBJ whole genome shotgun (WGS) entry which is preliminary data.</text>
</comment>
<feature type="domain" description="Glycosyltransferase subfamily 4-like N-terminal" evidence="2">
    <location>
        <begin position="13"/>
        <end position="192"/>
    </location>
</feature>
<proteinExistence type="predicted"/>
<dbReference type="GO" id="GO:0016757">
    <property type="term" value="F:glycosyltransferase activity"/>
    <property type="evidence" value="ECO:0007669"/>
    <property type="project" value="InterPro"/>
</dbReference>
<sequence>MRVALVHDWLNQMGGAENVLEELVDLFPGAPVFTSMYGPDKLPDSYRQWTIRTTFMQRLPGVTDHHQAYLPLYPAAFQRTDLSGFDLVLSNKSGFCHGVRARNGRRKALHVCYCLTPTRFLWLYDQYRHREQIGGLLDLGLRPVLALLRRWDYAAAQKVDFFIAISSTVQERIRTIYGRDSIVVHPPVDTQRFTPDPSVPVGNYFLIVSRLIPYKRIDLAVRAFKDLPHERLIVVGSGRARQSLEELAGPNVSFLGWQPAERQLELMRGCKAFLFPGLEDFGIAPVEAMSVGRPVIAFQGGGALDTVIPGKTGEFFTEQEPELLREAVERFDVHSYNPADCRTQAERFSRDAFRRRLLACLEDFVTR</sequence>
<dbReference type="Pfam" id="PF13439">
    <property type="entry name" value="Glyco_transf_4"/>
    <property type="match status" value="1"/>
</dbReference>
<dbReference type="InterPro" id="IPR050194">
    <property type="entry name" value="Glycosyltransferase_grp1"/>
</dbReference>
<keyword evidence="3" id="KW-0808">Transferase</keyword>
<accession>A0A6B0YZY3</accession>